<dbReference type="AlphaFoldDB" id="A0A2J0Q720"/>
<dbReference type="Gene3D" id="2.40.260.10">
    <property type="entry name" value="Sortase"/>
    <property type="match status" value="1"/>
</dbReference>
<protein>
    <recommendedName>
        <fullName evidence="5">Sortase</fullName>
    </recommendedName>
</protein>
<dbReference type="Pfam" id="PF04203">
    <property type="entry name" value="Sortase"/>
    <property type="match status" value="1"/>
</dbReference>
<evidence type="ECO:0000313" key="3">
    <source>
        <dbReference type="EMBL" id="PJE50749.1"/>
    </source>
</evidence>
<dbReference type="NCBIfam" id="TIGR01076">
    <property type="entry name" value="sortase_fam"/>
    <property type="match status" value="1"/>
</dbReference>
<keyword evidence="2" id="KW-0812">Transmembrane</keyword>
<reference evidence="3 4" key="1">
    <citation type="submission" date="2017-09" db="EMBL/GenBank/DDBJ databases">
        <title>Depth-based differentiation of microbial function through sediment-hosted aquifers and enrichment of novel symbionts in the deep terrestrial subsurface.</title>
        <authorList>
            <person name="Probst A.J."/>
            <person name="Ladd B."/>
            <person name="Jarett J.K."/>
            <person name="Geller-Mcgrath D.E."/>
            <person name="Sieber C.M."/>
            <person name="Emerson J.B."/>
            <person name="Anantharaman K."/>
            <person name="Thomas B.C."/>
            <person name="Malmstrom R."/>
            <person name="Stieglmeier M."/>
            <person name="Klingl A."/>
            <person name="Woyke T."/>
            <person name="Ryan C.M."/>
            <person name="Banfield J.F."/>
        </authorList>
    </citation>
    <scope>NUCLEOTIDE SEQUENCE [LARGE SCALE GENOMIC DNA]</scope>
    <source>
        <strain evidence="3">CG10_big_fil_rev_8_21_14_0_10_36_16</strain>
    </source>
</reference>
<dbReference type="Proteomes" id="UP000228496">
    <property type="component" value="Unassembled WGS sequence"/>
</dbReference>
<evidence type="ECO:0000256" key="1">
    <source>
        <dbReference type="ARBA" id="ARBA00022801"/>
    </source>
</evidence>
<keyword evidence="2" id="KW-1133">Transmembrane helix</keyword>
<evidence type="ECO:0000256" key="2">
    <source>
        <dbReference type="SAM" id="Phobius"/>
    </source>
</evidence>
<gene>
    <name evidence="3" type="ORF">COV29_03385</name>
</gene>
<dbReference type="EMBL" id="PCXQ01000005">
    <property type="protein sequence ID" value="PJE50749.1"/>
    <property type="molecule type" value="Genomic_DNA"/>
</dbReference>
<evidence type="ECO:0000313" key="4">
    <source>
        <dbReference type="Proteomes" id="UP000228496"/>
    </source>
</evidence>
<comment type="caution">
    <text evidence="3">The sequence shown here is derived from an EMBL/GenBank/DDBJ whole genome shotgun (WGS) entry which is preliminary data.</text>
</comment>
<dbReference type="CDD" id="cd05830">
    <property type="entry name" value="Sortase_E"/>
    <property type="match status" value="1"/>
</dbReference>
<dbReference type="InterPro" id="IPR005754">
    <property type="entry name" value="Sortase"/>
</dbReference>
<dbReference type="InterPro" id="IPR042003">
    <property type="entry name" value="Sortase_E"/>
</dbReference>
<accession>A0A2J0Q720</accession>
<proteinExistence type="predicted"/>
<name>A0A2J0Q720_9BACT</name>
<dbReference type="SUPFAM" id="SSF63817">
    <property type="entry name" value="Sortase"/>
    <property type="match status" value="1"/>
</dbReference>
<sequence>MKNKFVLLVDIFLLQTMILFFLMPLRSYGQLKISDPTQKSGDVLGVVTISSINFRGTIREGVDQSIIDMRGMAHWAGTPKFGESGNSVLAVHRVLKDKRFFRAEDLNIGDEIVIKRNDGAIISYRVYDMFDVDPVKGYNIIYTTNRNVSILTIFTCHPPFSRDRRLIIRARLVRLYANFLPSDKFYSGGLFID</sequence>
<evidence type="ECO:0008006" key="5">
    <source>
        <dbReference type="Google" id="ProtNLM"/>
    </source>
</evidence>
<keyword evidence="2" id="KW-0472">Membrane</keyword>
<feature type="transmembrane region" description="Helical" evidence="2">
    <location>
        <begin position="6"/>
        <end position="25"/>
    </location>
</feature>
<dbReference type="GO" id="GO:0016787">
    <property type="term" value="F:hydrolase activity"/>
    <property type="evidence" value="ECO:0007669"/>
    <property type="project" value="UniProtKB-KW"/>
</dbReference>
<dbReference type="InterPro" id="IPR023365">
    <property type="entry name" value="Sortase_dom-sf"/>
</dbReference>
<organism evidence="3 4">
    <name type="scientific">Candidatus Yanofskybacteria bacterium CG10_big_fil_rev_8_21_14_0_10_36_16</name>
    <dbReference type="NCBI Taxonomy" id="1975096"/>
    <lineage>
        <taxon>Bacteria</taxon>
        <taxon>Candidatus Yanofskyibacteriota</taxon>
    </lineage>
</organism>
<keyword evidence="1" id="KW-0378">Hydrolase</keyword>